<dbReference type="InterPro" id="IPR036028">
    <property type="entry name" value="SH3-like_dom_sf"/>
</dbReference>
<comment type="similarity">
    <text evidence="2">Belongs to the pantothenate synthetase family.</text>
</comment>
<dbReference type="Gene3D" id="3.30.1300.10">
    <property type="entry name" value="Pantoate-beta-alanine ligase, C-terminal domain"/>
    <property type="match status" value="1"/>
</dbReference>
<reference evidence="15 16" key="1">
    <citation type="submission" date="2017-12" db="EMBL/GenBank/DDBJ databases">
        <title>Sequencing, de novo assembly and annotation of complete genome of a new Thraustochytrid species, strain FCC1311.</title>
        <authorList>
            <person name="Sedici K."/>
            <person name="Godart F."/>
            <person name="Aiese Cigliano R."/>
            <person name="Sanseverino W."/>
            <person name="Barakat M."/>
            <person name="Ortet P."/>
            <person name="Marechal E."/>
            <person name="Cagnac O."/>
            <person name="Amato A."/>
        </authorList>
    </citation>
    <scope>NUCLEOTIDE SEQUENCE [LARGE SCALE GENOMIC DNA]</scope>
</reference>
<dbReference type="UniPathway" id="UPA00028">
    <property type="reaction ID" value="UER00005"/>
</dbReference>
<keyword evidence="5 13" id="KW-0728">SH3 domain</keyword>
<sequence>MQFAIARYAFQGGPEQLSLTPGEKLHVETVTDDGWVLGTRFQGTERLDGERGYFPLSYVEMQNDPESKSQASDSPDNAHAVHWTPMVTIDNFQGEPDAHGLSVVKNERVLALEQSEGGNAGWTFCKNSAGDKGYVPAVLLLYPNILRCPSPCELSLRVSTARGSSLANRKSLGDSKNKKEEECAAACVEDYVVCTVSKMLLSSPMRGGLNLPKRAAAALVTARRGLASEAYVDEEARSKICKELGVSEDSVLLTIAEMRRWRSARAHFRTSEGEGEQIDPSIGFVPTMGALHDGHMSLIAESTKQCNFTAASIFVNPAQFAPHEDFGKYPRQPVKDLALLFEKGADAVFVPSQQEMYPGSKPGQTSTQVTKTHVVPDGIDFVSEGAARPGFFRGVATVVSKLLNIVQPTHLFLGQKDGLQQIVVRRMVRDLNIDVQVVPVETMREQDGLAMSSRNVYLSEEQRRAAPALYKALCAMRDAYNDGERDFTFLKLKGQEILDDEDLFLTEYLSLCDNLEGAEFTSDRPLPEENIMASAAVSFGNCRILDNVLLGKQPHIQR</sequence>
<dbReference type="InterPro" id="IPR003721">
    <property type="entry name" value="Pantoate_ligase"/>
</dbReference>
<keyword evidence="6 15" id="KW-0436">Ligase</keyword>
<protein>
    <recommendedName>
        <fullName evidence="4">Pantoate--beta-alanine ligase</fullName>
        <ecNumber evidence="3">6.3.2.1</ecNumber>
    </recommendedName>
    <alternativeName>
        <fullName evidence="11">Pantoate-activating enzyme</fullName>
    </alternativeName>
    <alternativeName>
        <fullName evidence="10">Pantothenate synthetase</fullName>
    </alternativeName>
</protein>
<comment type="caution">
    <text evidence="15">The sequence shown here is derived from an EMBL/GenBank/DDBJ whole genome shotgun (WGS) entry which is preliminary data.</text>
</comment>
<dbReference type="Pfam" id="PF02569">
    <property type="entry name" value="Pantoate_ligase"/>
    <property type="match status" value="1"/>
</dbReference>
<dbReference type="OrthoDB" id="2020436at2759"/>
<dbReference type="AlphaFoldDB" id="A0A2R5G835"/>
<dbReference type="Proteomes" id="UP000241890">
    <property type="component" value="Unassembled WGS sequence"/>
</dbReference>
<evidence type="ECO:0000259" key="14">
    <source>
        <dbReference type="PROSITE" id="PS50002"/>
    </source>
</evidence>
<dbReference type="NCBIfam" id="TIGR00018">
    <property type="entry name" value="panC"/>
    <property type="match status" value="1"/>
</dbReference>
<evidence type="ECO:0000256" key="3">
    <source>
        <dbReference type="ARBA" id="ARBA00012219"/>
    </source>
</evidence>
<accession>A0A2R5G835</accession>
<evidence type="ECO:0000256" key="6">
    <source>
        <dbReference type="ARBA" id="ARBA00022598"/>
    </source>
</evidence>
<evidence type="ECO:0000256" key="8">
    <source>
        <dbReference type="ARBA" id="ARBA00022741"/>
    </source>
</evidence>
<dbReference type="InterPro" id="IPR042176">
    <property type="entry name" value="Pantoate_ligase_C"/>
</dbReference>
<dbReference type="InParanoid" id="A0A2R5G835"/>
<dbReference type="SUPFAM" id="SSF50044">
    <property type="entry name" value="SH3-domain"/>
    <property type="match status" value="2"/>
</dbReference>
<dbReference type="SUPFAM" id="SSF52374">
    <property type="entry name" value="Nucleotidylyl transferase"/>
    <property type="match status" value="1"/>
</dbReference>
<feature type="domain" description="SH3" evidence="14">
    <location>
        <begin position="81"/>
        <end position="145"/>
    </location>
</feature>
<evidence type="ECO:0000256" key="7">
    <source>
        <dbReference type="ARBA" id="ARBA00022655"/>
    </source>
</evidence>
<dbReference type="Gene3D" id="3.40.50.620">
    <property type="entry name" value="HUPs"/>
    <property type="match status" value="1"/>
</dbReference>
<dbReference type="PANTHER" id="PTHR21299">
    <property type="entry name" value="CYTIDYLATE KINASE/PANTOATE-BETA-ALANINE LIGASE"/>
    <property type="match status" value="1"/>
</dbReference>
<dbReference type="GO" id="GO:0005524">
    <property type="term" value="F:ATP binding"/>
    <property type="evidence" value="ECO:0007669"/>
    <property type="project" value="UniProtKB-KW"/>
</dbReference>
<dbReference type="PROSITE" id="PS50002">
    <property type="entry name" value="SH3"/>
    <property type="match status" value="2"/>
</dbReference>
<dbReference type="GO" id="GO:0004592">
    <property type="term" value="F:pantoate-beta-alanine ligase activity"/>
    <property type="evidence" value="ECO:0007669"/>
    <property type="project" value="UniProtKB-EC"/>
</dbReference>
<dbReference type="PANTHER" id="PTHR21299:SF1">
    <property type="entry name" value="PANTOATE--BETA-ALANINE LIGASE"/>
    <property type="match status" value="1"/>
</dbReference>
<evidence type="ECO:0000256" key="13">
    <source>
        <dbReference type="PROSITE-ProRule" id="PRU00192"/>
    </source>
</evidence>
<dbReference type="InterPro" id="IPR014729">
    <property type="entry name" value="Rossmann-like_a/b/a_fold"/>
</dbReference>
<dbReference type="EMBL" id="BEYU01000028">
    <property type="protein sequence ID" value="GBG27150.1"/>
    <property type="molecule type" value="Genomic_DNA"/>
</dbReference>
<evidence type="ECO:0000256" key="10">
    <source>
        <dbReference type="ARBA" id="ARBA00029902"/>
    </source>
</evidence>
<evidence type="ECO:0000256" key="4">
    <source>
        <dbReference type="ARBA" id="ARBA00015647"/>
    </source>
</evidence>
<keyword evidence="7" id="KW-0566">Pantothenate biosynthesis</keyword>
<dbReference type="SMART" id="SM00326">
    <property type="entry name" value="SH3"/>
    <property type="match status" value="2"/>
</dbReference>
<dbReference type="EC" id="6.3.2.1" evidence="3"/>
<dbReference type="Gene3D" id="2.30.30.40">
    <property type="entry name" value="SH3 Domains"/>
    <property type="match status" value="1"/>
</dbReference>
<evidence type="ECO:0000256" key="1">
    <source>
        <dbReference type="ARBA" id="ARBA00004990"/>
    </source>
</evidence>
<dbReference type="GO" id="GO:0015940">
    <property type="term" value="P:pantothenate biosynthetic process"/>
    <property type="evidence" value="ECO:0007669"/>
    <property type="project" value="UniProtKB-UniPathway"/>
</dbReference>
<feature type="domain" description="SH3" evidence="14">
    <location>
        <begin position="1"/>
        <end position="64"/>
    </location>
</feature>
<name>A0A2R5G835_9STRA</name>
<evidence type="ECO:0000313" key="16">
    <source>
        <dbReference type="Proteomes" id="UP000241890"/>
    </source>
</evidence>
<evidence type="ECO:0000256" key="11">
    <source>
        <dbReference type="ARBA" id="ARBA00032806"/>
    </source>
</evidence>
<keyword evidence="16" id="KW-1185">Reference proteome</keyword>
<dbReference type="CDD" id="cd00174">
    <property type="entry name" value="SH3"/>
    <property type="match status" value="1"/>
</dbReference>
<keyword evidence="8" id="KW-0547">Nucleotide-binding</keyword>
<evidence type="ECO:0000256" key="9">
    <source>
        <dbReference type="ARBA" id="ARBA00022840"/>
    </source>
</evidence>
<dbReference type="CDD" id="cd00560">
    <property type="entry name" value="PanC"/>
    <property type="match status" value="1"/>
</dbReference>
<comment type="catalytic activity">
    <reaction evidence="12">
        <text>(R)-pantoate + beta-alanine + ATP = (R)-pantothenate + AMP + diphosphate + H(+)</text>
        <dbReference type="Rhea" id="RHEA:10912"/>
        <dbReference type="ChEBI" id="CHEBI:15378"/>
        <dbReference type="ChEBI" id="CHEBI:15980"/>
        <dbReference type="ChEBI" id="CHEBI:29032"/>
        <dbReference type="ChEBI" id="CHEBI:30616"/>
        <dbReference type="ChEBI" id="CHEBI:33019"/>
        <dbReference type="ChEBI" id="CHEBI:57966"/>
        <dbReference type="ChEBI" id="CHEBI:456215"/>
        <dbReference type="EC" id="6.3.2.1"/>
    </reaction>
</comment>
<evidence type="ECO:0000256" key="2">
    <source>
        <dbReference type="ARBA" id="ARBA00009256"/>
    </source>
</evidence>
<evidence type="ECO:0000313" key="15">
    <source>
        <dbReference type="EMBL" id="GBG27150.1"/>
    </source>
</evidence>
<evidence type="ECO:0000256" key="12">
    <source>
        <dbReference type="ARBA" id="ARBA00048258"/>
    </source>
</evidence>
<comment type="pathway">
    <text evidence="1">Cofactor biosynthesis; (R)-pantothenate biosynthesis; (R)-pantothenate from (R)-pantoate and beta-alanine: step 1/1.</text>
</comment>
<dbReference type="InterPro" id="IPR001452">
    <property type="entry name" value="SH3_domain"/>
</dbReference>
<proteinExistence type="inferred from homology"/>
<evidence type="ECO:0000256" key="5">
    <source>
        <dbReference type="ARBA" id="ARBA00022443"/>
    </source>
</evidence>
<keyword evidence="9" id="KW-0067">ATP-binding</keyword>
<gene>
    <name evidence="15" type="ORF">FCC1311_033732</name>
</gene>
<organism evidence="15 16">
    <name type="scientific">Hondaea fermentalgiana</name>
    <dbReference type="NCBI Taxonomy" id="2315210"/>
    <lineage>
        <taxon>Eukaryota</taxon>
        <taxon>Sar</taxon>
        <taxon>Stramenopiles</taxon>
        <taxon>Bigyra</taxon>
        <taxon>Labyrinthulomycetes</taxon>
        <taxon>Thraustochytrida</taxon>
        <taxon>Thraustochytriidae</taxon>
        <taxon>Hondaea</taxon>
    </lineage>
</organism>
<dbReference type="HAMAP" id="MF_00158">
    <property type="entry name" value="PanC"/>
    <property type="match status" value="1"/>
</dbReference>